<evidence type="ECO:0000259" key="4">
    <source>
        <dbReference type="Pfam" id="PF00248"/>
    </source>
</evidence>
<dbReference type="PANTHER" id="PTHR43827">
    <property type="entry name" value="2,5-DIKETO-D-GLUCONIC ACID REDUCTASE"/>
    <property type="match status" value="1"/>
</dbReference>
<dbReference type="PANTHER" id="PTHR43827:SF3">
    <property type="entry name" value="NADP-DEPENDENT OXIDOREDUCTASE DOMAIN-CONTAINING PROTEIN"/>
    <property type="match status" value="1"/>
</dbReference>
<dbReference type="SUPFAM" id="SSF51430">
    <property type="entry name" value="NAD(P)-linked oxidoreductase"/>
    <property type="match status" value="1"/>
</dbReference>
<keyword evidence="2" id="KW-0521">NADP</keyword>
<dbReference type="Pfam" id="PF00248">
    <property type="entry name" value="Aldo_ket_red"/>
    <property type="match status" value="1"/>
</dbReference>
<reference evidence="5" key="2">
    <citation type="submission" date="2021-10" db="EMBL/GenBank/DDBJ databases">
        <title>Phylogenomics reveals ancestral predisposition of the termite-cultivated fungus Termitomyces towards a domesticated lifestyle.</title>
        <authorList>
            <person name="Auxier B."/>
            <person name="Grum-Grzhimaylo A."/>
            <person name="Cardenas M.E."/>
            <person name="Lodge J.D."/>
            <person name="Laessoe T."/>
            <person name="Pedersen O."/>
            <person name="Smith M.E."/>
            <person name="Kuyper T.W."/>
            <person name="Franco-Molano E.A."/>
            <person name="Baroni T.J."/>
            <person name="Aanen D.K."/>
        </authorList>
    </citation>
    <scope>NUCLEOTIDE SEQUENCE</scope>
    <source>
        <strain evidence="5">AP01</strain>
        <tissue evidence="5">Mycelium</tissue>
    </source>
</reference>
<organism evidence="5 6">
    <name type="scientific">Asterophora parasitica</name>
    <dbReference type="NCBI Taxonomy" id="117018"/>
    <lineage>
        <taxon>Eukaryota</taxon>
        <taxon>Fungi</taxon>
        <taxon>Dikarya</taxon>
        <taxon>Basidiomycota</taxon>
        <taxon>Agaricomycotina</taxon>
        <taxon>Agaricomycetes</taxon>
        <taxon>Agaricomycetidae</taxon>
        <taxon>Agaricales</taxon>
        <taxon>Tricholomatineae</taxon>
        <taxon>Lyophyllaceae</taxon>
        <taxon>Asterophora</taxon>
    </lineage>
</organism>
<dbReference type="AlphaFoldDB" id="A0A9P7KCC1"/>
<comment type="caution">
    <text evidence="5">The sequence shown here is derived from an EMBL/GenBank/DDBJ whole genome shotgun (WGS) entry which is preliminary data.</text>
</comment>
<evidence type="ECO:0000313" key="5">
    <source>
        <dbReference type="EMBL" id="KAG5645433.1"/>
    </source>
</evidence>
<comment type="similarity">
    <text evidence="1">Belongs to the aldo/keto reductase family.</text>
</comment>
<dbReference type="Proteomes" id="UP000775547">
    <property type="component" value="Unassembled WGS sequence"/>
</dbReference>
<sequence length="138" mass="15322">MLSRSTTFFSEPVVKAVAEKVGASPAQVTLSWAVQRGTIVVPKSEDEGRMTANLKVRLSPRLARLPDHLTRMSTPWQVVELSADDVHAIDSVHVQPGMHKSLLAYHTIKPGCVFGWKYDWLGWDMQAGGIVAEQKKKK</sequence>
<proteinExistence type="inferred from homology"/>
<reference evidence="5" key="1">
    <citation type="submission" date="2020-07" db="EMBL/GenBank/DDBJ databases">
        <authorList>
            <person name="Nieuwenhuis M."/>
            <person name="Van De Peppel L.J.J."/>
        </authorList>
    </citation>
    <scope>NUCLEOTIDE SEQUENCE</scope>
    <source>
        <strain evidence="5">AP01</strain>
        <tissue evidence="5">Mycelium</tissue>
    </source>
</reference>
<dbReference type="InterPro" id="IPR036812">
    <property type="entry name" value="NAD(P)_OxRdtase_dom_sf"/>
</dbReference>
<accession>A0A9P7KCC1</accession>
<dbReference type="InterPro" id="IPR020471">
    <property type="entry name" value="AKR"/>
</dbReference>
<evidence type="ECO:0000256" key="3">
    <source>
        <dbReference type="ARBA" id="ARBA00023002"/>
    </source>
</evidence>
<dbReference type="OrthoDB" id="5945798at2759"/>
<gene>
    <name evidence="5" type="ORF">DXG03_006257</name>
</gene>
<feature type="domain" description="NADP-dependent oxidoreductase" evidence="4">
    <location>
        <begin position="14"/>
        <end position="57"/>
    </location>
</feature>
<evidence type="ECO:0000313" key="6">
    <source>
        <dbReference type="Proteomes" id="UP000775547"/>
    </source>
</evidence>
<evidence type="ECO:0000256" key="2">
    <source>
        <dbReference type="ARBA" id="ARBA00022857"/>
    </source>
</evidence>
<keyword evidence="6" id="KW-1185">Reference proteome</keyword>
<dbReference type="GO" id="GO:0016616">
    <property type="term" value="F:oxidoreductase activity, acting on the CH-OH group of donors, NAD or NADP as acceptor"/>
    <property type="evidence" value="ECO:0007669"/>
    <property type="project" value="UniProtKB-ARBA"/>
</dbReference>
<dbReference type="InterPro" id="IPR023210">
    <property type="entry name" value="NADP_OxRdtase_dom"/>
</dbReference>
<dbReference type="EMBL" id="JABCKV010000040">
    <property type="protein sequence ID" value="KAG5645433.1"/>
    <property type="molecule type" value="Genomic_DNA"/>
</dbReference>
<name>A0A9P7KCC1_9AGAR</name>
<dbReference type="Gene3D" id="3.20.20.100">
    <property type="entry name" value="NADP-dependent oxidoreductase domain"/>
    <property type="match status" value="1"/>
</dbReference>
<protein>
    <recommendedName>
        <fullName evidence="4">NADP-dependent oxidoreductase domain-containing protein</fullName>
    </recommendedName>
</protein>
<keyword evidence="3" id="KW-0560">Oxidoreductase</keyword>
<evidence type="ECO:0000256" key="1">
    <source>
        <dbReference type="ARBA" id="ARBA00007905"/>
    </source>
</evidence>